<dbReference type="Proteomes" id="UP000023152">
    <property type="component" value="Unassembled WGS sequence"/>
</dbReference>
<comment type="caution">
    <text evidence="7">The sequence shown here is derived from an EMBL/GenBank/DDBJ whole genome shotgun (WGS) entry which is preliminary data.</text>
</comment>
<gene>
    <name evidence="7" type="ORF">RFI_20352</name>
</gene>
<sequence>KKKKVIKTHTYTIFMTQQPNKKEHWEKRIDPDGKEYYLDTSTDEMYRVERSTSGFSHTRIKTDERMSIITRDSAATTKEEEEEEEENKAKAKHEMVPSMGTVEEETETNDHNNDNDNDNYNYNYNDNNDSDSPHENDDGAHLLWVCRTCNYENPISDETCSSCNEPKPSDATVVTHTSVKSSNLNRLSEIMED</sequence>
<evidence type="ECO:0000256" key="4">
    <source>
        <dbReference type="PROSITE-ProRule" id="PRU00322"/>
    </source>
</evidence>
<proteinExistence type="predicted"/>
<dbReference type="AlphaFoldDB" id="X6MV63"/>
<feature type="domain" description="RanBP2-type" evidence="6">
    <location>
        <begin position="137"/>
        <end position="169"/>
    </location>
</feature>
<keyword evidence="1" id="KW-0479">Metal-binding</keyword>
<evidence type="ECO:0000256" key="1">
    <source>
        <dbReference type="ARBA" id="ARBA00022723"/>
    </source>
</evidence>
<reference evidence="7 8" key="1">
    <citation type="journal article" date="2013" name="Curr. Biol.">
        <title>The Genome of the Foraminiferan Reticulomyxa filosa.</title>
        <authorList>
            <person name="Glockner G."/>
            <person name="Hulsmann N."/>
            <person name="Schleicher M."/>
            <person name="Noegel A.A."/>
            <person name="Eichinger L."/>
            <person name="Gallinger C."/>
            <person name="Pawlowski J."/>
            <person name="Sierra R."/>
            <person name="Euteneuer U."/>
            <person name="Pillet L."/>
            <person name="Moustafa A."/>
            <person name="Platzer M."/>
            <person name="Groth M."/>
            <person name="Szafranski K."/>
            <person name="Schliwa M."/>
        </authorList>
    </citation>
    <scope>NUCLEOTIDE SEQUENCE [LARGE SCALE GENOMIC DNA]</scope>
</reference>
<dbReference type="InterPro" id="IPR001876">
    <property type="entry name" value="Znf_RanBP2"/>
</dbReference>
<keyword evidence="2 4" id="KW-0863">Zinc-finger</keyword>
<dbReference type="PROSITE" id="PS01358">
    <property type="entry name" value="ZF_RANBP2_1"/>
    <property type="match status" value="1"/>
</dbReference>
<evidence type="ECO:0000256" key="3">
    <source>
        <dbReference type="ARBA" id="ARBA00022833"/>
    </source>
</evidence>
<feature type="compositionally biased region" description="Low complexity" evidence="5">
    <location>
        <begin position="118"/>
        <end position="127"/>
    </location>
</feature>
<feature type="non-terminal residue" evidence="7">
    <location>
        <position position="193"/>
    </location>
</feature>
<evidence type="ECO:0000256" key="5">
    <source>
        <dbReference type="SAM" id="MobiDB-lite"/>
    </source>
</evidence>
<evidence type="ECO:0000313" key="8">
    <source>
        <dbReference type="Proteomes" id="UP000023152"/>
    </source>
</evidence>
<protein>
    <recommendedName>
        <fullName evidence="6">RanBP2-type domain-containing protein</fullName>
    </recommendedName>
</protein>
<evidence type="ECO:0000313" key="7">
    <source>
        <dbReference type="EMBL" id="ETO16985.1"/>
    </source>
</evidence>
<evidence type="ECO:0000259" key="6">
    <source>
        <dbReference type="PROSITE" id="PS50199"/>
    </source>
</evidence>
<dbReference type="GO" id="GO:0008270">
    <property type="term" value="F:zinc ion binding"/>
    <property type="evidence" value="ECO:0007669"/>
    <property type="project" value="UniProtKB-KW"/>
</dbReference>
<accession>X6MV63</accession>
<evidence type="ECO:0000256" key="2">
    <source>
        <dbReference type="ARBA" id="ARBA00022771"/>
    </source>
</evidence>
<name>X6MV63_RETFI</name>
<dbReference type="EMBL" id="ASPP01017502">
    <property type="protein sequence ID" value="ETO16985.1"/>
    <property type="molecule type" value="Genomic_DNA"/>
</dbReference>
<dbReference type="Gene3D" id="4.10.1060.10">
    <property type="entry name" value="Zinc finger, RanBP2-type"/>
    <property type="match status" value="1"/>
</dbReference>
<feature type="region of interest" description="Disordered" evidence="5">
    <location>
        <begin position="57"/>
        <end position="136"/>
    </location>
</feature>
<keyword evidence="3" id="KW-0862">Zinc</keyword>
<organism evidence="7 8">
    <name type="scientific">Reticulomyxa filosa</name>
    <dbReference type="NCBI Taxonomy" id="46433"/>
    <lineage>
        <taxon>Eukaryota</taxon>
        <taxon>Sar</taxon>
        <taxon>Rhizaria</taxon>
        <taxon>Retaria</taxon>
        <taxon>Foraminifera</taxon>
        <taxon>Monothalamids</taxon>
        <taxon>Reticulomyxidae</taxon>
        <taxon>Reticulomyxa</taxon>
    </lineage>
</organism>
<dbReference type="PROSITE" id="PS50199">
    <property type="entry name" value="ZF_RANBP2_2"/>
    <property type="match status" value="1"/>
</dbReference>
<feature type="non-terminal residue" evidence="7">
    <location>
        <position position="1"/>
    </location>
</feature>
<keyword evidence="8" id="KW-1185">Reference proteome</keyword>